<dbReference type="EMBL" id="HG994368">
    <property type="protein sequence ID" value="CAF1853032.1"/>
    <property type="molecule type" value="Genomic_DNA"/>
</dbReference>
<dbReference type="Proteomes" id="UP001295469">
    <property type="component" value="Chromosome C04"/>
</dbReference>
<gene>
    <name evidence="1" type="ORF">DARMORV10_C04P38230.1</name>
</gene>
<evidence type="ECO:0000313" key="1">
    <source>
        <dbReference type="EMBL" id="CAF1853032.1"/>
    </source>
</evidence>
<accession>A0A816JP19</accession>
<organism evidence="1">
    <name type="scientific">Brassica napus</name>
    <name type="common">Rape</name>
    <dbReference type="NCBI Taxonomy" id="3708"/>
    <lineage>
        <taxon>Eukaryota</taxon>
        <taxon>Viridiplantae</taxon>
        <taxon>Streptophyta</taxon>
        <taxon>Embryophyta</taxon>
        <taxon>Tracheophyta</taxon>
        <taxon>Spermatophyta</taxon>
        <taxon>Magnoliopsida</taxon>
        <taxon>eudicotyledons</taxon>
        <taxon>Gunneridae</taxon>
        <taxon>Pentapetalae</taxon>
        <taxon>rosids</taxon>
        <taxon>malvids</taxon>
        <taxon>Brassicales</taxon>
        <taxon>Brassicaceae</taxon>
        <taxon>Brassiceae</taxon>
        <taxon>Brassica</taxon>
    </lineage>
</organism>
<reference evidence="1" key="1">
    <citation type="submission" date="2021-01" db="EMBL/GenBank/DDBJ databases">
        <authorList>
            <consortium name="Genoscope - CEA"/>
            <person name="William W."/>
        </authorList>
    </citation>
    <scope>NUCLEOTIDE SEQUENCE</scope>
</reference>
<name>A0A816JP19_BRANA</name>
<proteinExistence type="predicted"/>
<sequence length="121" mass="13875">MPLQTATNLWIWRVRGQGIIDETFAGKLPEGRSILLTCFSLYTNYCLPCLMLETHTILHKNMDTTICEEMPCTAVVWIRIIVANAKIKALIKTRKTTKTIPETMQQTHRLGLRLTLVMTKQ</sequence>
<dbReference type="AlphaFoldDB" id="A0A816JP19"/>
<protein>
    <submittedName>
        <fullName evidence="1">(rape) hypothetical protein</fullName>
    </submittedName>
</protein>